<dbReference type="InterPro" id="IPR017359">
    <property type="entry name" value="Phi-like"/>
</dbReference>
<proteinExistence type="predicted"/>
<dbReference type="PANTHER" id="PTHR15955:SF8">
    <property type="entry name" value="RWD DOMAIN-CONTAINING PROTEIN 2B-RELATED"/>
    <property type="match status" value="1"/>
</dbReference>
<evidence type="ECO:0000313" key="3">
    <source>
        <dbReference type="EMBL" id="THH09209.1"/>
    </source>
</evidence>
<evidence type="ECO:0000259" key="2">
    <source>
        <dbReference type="Pfam" id="PF06544"/>
    </source>
</evidence>
<dbReference type="InterPro" id="IPR016135">
    <property type="entry name" value="UBQ-conjugating_enzyme/RWD"/>
</dbReference>
<evidence type="ECO:0000256" key="1">
    <source>
        <dbReference type="SAM" id="MobiDB-lite"/>
    </source>
</evidence>
<feature type="region of interest" description="Disordered" evidence="1">
    <location>
        <begin position="184"/>
        <end position="211"/>
    </location>
</feature>
<dbReference type="InterPro" id="IPR010541">
    <property type="entry name" value="Prp3_C"/>
</dbReference>
<evidence type="ECO:0000313" key="4">
    <source>
        <dbReference type="Proteomes" id="UP000310158"/>
    </source>
</evidence>
<comment type="caution">
    <text evidence="3">The sequence shown here is derived from an EMBL/GenBank/DDBJ whole genome shotgun (WGS) entry which is preliminary data.</text>
</comment>
<accession>A0A4S4LC24</accession>
<name>A0A4S4LC24_9AGAM</name>
<dbReference type="OrthoDB" id="432412at2759"/>
<dbReference type="AlphaFoldDB" id="A0A4S4LC24"/>
<dbReference type="Gene3D" id="3.10.110.10">
    <property type="entry name" value="Ubiquitin Conjugating Enzyme"/>
    <property type="match status" value="1"/>
</dbReference>
<gene>
    <name evidence="3" type="ORF">EW146_g8744</name>
</gene>
<feature type="domain" description="Small nuclear ribonucleoprotein Prp3 C-terminal" evidence="2">
    <location>
        <begin position="218"/>
        <end position="277"/>
    </location>
</feature>
<protein>
    <recommendedName>
        <fullName evidence="2">Small nuclear ribonucleoprotein Prp3 C-terminal domain-containing protein</fullName>
    </recommendedName>
</protein>
<dbReference type="InterPro" id="IPR059181">
    <property type="entry name" value="RWDD2A-B_C"/>
</dbReference>
<keyword evidence="4" id="KW-1185">Reference proteome</keyword>
<dbReference type="Proteomes" id="UP000310158">
    <property type="component" value="Unassembled WGS sequence"/>
</dbReference>
<organism evidence="3 4">
    <name type="scientific">Bondarzewia mesenterica</name>
    <dbReference type="NCBI Taxonomy" id="1095465"/>
    <lineage>
        <taxon>Eukaryota</taxon>
        <taxon>Fungi</taxon>
        <taxon>Dikarya</taxon>
        <taxon>Basidiomycota</taxon>
        <taxon>Agaricomycotina</taxon>
        <taxon>Agaricomycetes</taxon>
        <taxon>Russulales</taxon>
        <taxon>Bondarzewiaceae</taxon>
        <taxon>Bondarzewia</taxon>
    </lineage>
</organism>
<dbReference type="CDD" id="cd24163">
    <property type="entry name" value="RWDD2_C"/>
    <property type="match status" value="1"/>
</dbReference>
<dbReference type="EMBL" id="SGPL01000647">
    <property type="protein sequence ID" value="THH09209.1"/>
    <property type="molecule type" value="Genomic_DNA"/>
</dbReference>
<sequence length="340" mass="37020">MDASADSSAPGETTLARLARQLEELQLLTCSLLPGETLAFIPDELAAFWTSAIETYSMDPKGETLQVLLQQRLSAAHAGPSACSIGGTRVSASPIPTGSPPTAHFRVGLELTRTVWFEVELPNTYPDDTYTAPSISIKGEALGREEQMRWQEIVRQKQAQVADSDFPIYQLFSEHLLPLLHAKLEHNGTPPSSPQPESALPTPPVESAGAQQSYHALLTSHHLVSPQKRRNMQQWSAALSVSGFAKVGHPGVIYCEGAREGVEEFVGNVKAMQWLALRVRFVEPLGDAKPTPSSRSQQKAKGRWIELEKVGDVVQEMKRLGRDSYVVEMGIGSAGTSISK</sequence>
<dbReference type="PANTHER" id="PTHR15955">
    <property type="entry name" value="RWD DOMAIN CONTAINING PROTEIN 2"/>
    <property type="match status" value="1"/>
</dbReference>
<dbReference type="Pfam" id="PF06544">
    <property type="entry name" value="Prp3_C"/>
    <property type="match status" value="1"/>
</dbReference>
<reference evidence="3 4" key="1">
    <citation type="submission" date="2019-02" db="EMBL/GenBank/DDBJ databases">
        <title>Genome sequencing of the rare red list fungi Bondarzewia mesenterica.</title>
        <authorList>
            <person name="Buettner E."/>
            <person name="Kellner H."/>
        </authorList>
    </citation>
    <scope>NUCLEOTIDE SEQUENCE [LARGE SCALE GENOMIC DNA]</scope>
    <source>
        <strain evidence="3 4">DSM 108281</strain>
    </source>
</reference>